<feature type="non-terminal residue" evidence="1">
    <location>
        <position position="1"/>
    </location>
</feature>
<dbReference type="EMBL" id="CAJOBE010004142">
    <property type="protein sequence ID" value="CAF3918246.1"/>
    <property type="molecule type" value="Genomic_DNA"/>
</dbReference>
<dbReference type="Proteomes" id="UP000663874">
    <property type="component" value="Unassembled WGS sequence"/>
</dbReference>
<sequence length="15" mass="1573">VTIQPSTSLSPDTQV</sequence>
<proteinExistence type="predicted"/>
<reference evidence="1" key="1">
    <citation type="submission" date="2021-02" db="EMBL/GenBank/DDBJ databases">
        <authorList>
            <person name="Nowell W R."/>
        </authorList>
    </citation>
    <scope>NUCLEOTIDE SEQUENCE</scope>
</reference>
<name>A0A819IKY7_9BILA</name>
<evidence type="ECO:0000313" key="2">
    <source>
        <dbReference type="Proteomes" id="UP000663874"/>
    </source>
</evidence>
<organism evidence="1 2">
    <name type="scientific">Rotaria sordida</name>
    <dbReference type="NCBI Taxonomy" id="392033"/>
    <lineage>
        <taxon>Eukaryota</taxon>
        <taxon>Metazoa</taxon>
        <taxon>Spiralia</taxon>
        <taxon>Gnathifera</taxon>
        <taxon>Rotifera</taxon>
        <taxon>Eurotatoria</taxon>
        <taxon>Bdelloidea</taxon>
        <taxon>Philodinida</taxon>
        <taxon>Philodinidae</taxon>
        <taxon>Rotaria</taxon>
    </lineage>
</organism>
<protein>
    <submittedName>
        <fullName evidence="1">Uncharacterized protein</fullName>
    </submittedName>
</protein>
<comment type="caution">
    <text evidence="1">The sequence shown here is derived from an EMBL/GenBank/DDBJ whole genome shotgun (WGS) entry which is preliminary data.</text>
</comment>
<evidence type="ECO:0000313" key="1">
    <source>
        <dbReference type="EMBL" id="CAF3918246.1"/>
    </source>
</evidence>
<accession>A0A819IKY7</accession>
<gene>
    <name evidence="1" type="ORF">FNK824_LOCUS21470</name>
</gene>